<gene>
    <name evidence="5" type="ORF">SAMN02745782_01327</name>
</gene>
<reference evidence="6" key="1">
    <citation type="submission" date="2017-02" db="EMBL/GenBank/DDBJ databases">
        <authorList>
            <person name="Varghese N."/>
            <person name="Submissions S."/>
        </authorList>
    </citation>
    <scope>NUCLEOTIDE SEQUENCE [LARGE SCALE GENOMIC DNA]</scope>
    <source>
        <strain evidence="6">DSM 19608</strain>
    </source>
</reference>
<dbReference type="PANTHER" id="PTHR21599:SF0">
    <property type="entry name" value="GLYCERATE KINASE"/>
    <property type="match status" value="1"/>
</dbReference>
<sequence length="346" mass="35929">MKIVIAPDSFKESLTAKQVSQAIKTGLQRVWPNAEFICIPVADGGEGTVQALVDATEGHCITTTVNGPLGHSVEAIYGVLGDGQTAVIEMAQASGLHLVPNEWRDPKRTSSYGTGQLVKHALDAGIRRFIIGLGGSATNDAGSGMLAALGVKFYDHNGHDIIPSGQALSELAQIDLSGLDPRLAQCDISIACDVDNPLCGDRGASAVFGPQKGASAEDVITLDQALYNFGLLTEHVTGHHVLSVKGSGAAGGMGAAWIAYTPAKLKSGIDIVLETVGLAEKLVDTDIVFTGEGRIDQQTIYGKTPIGVAKLAKAFNVPVIAVAGCTGENYQAVYLHGIDAVFPCTP</sequence>
<keyword evidence="6" id="KW-1185">Reference proteome</keyword>
<dbReference type="Proteomes" id="UP000190834">
    <property type="component" value="Unassembled WGS sequence"/>
</dbReference>
<dbReference type="PANTHER" id="PTHR21599">
    <property type="entry name" value="GLYCERATE KINASE"/>
    <property type="match status" value="1"/>
</dbReference>
<dbReference type="InterPro" id="IPR018197">
    <property type="entry name" value="Glycerate_kinase_RE-like"/>
</dbReference>
<dbReference type="InterPro" id="IPR004381">
    <property type="entry name" value="Glycerate_kinase"/>
</dbReference>
<dbReference type="Pfam" id="PF02595">
    <property type="entry name" value="Gly_kinase"/>
    <property type="match status" value="1"/>
</dbReference>
<comment type="similarity">
    <text evidence="1 4">Belongs to the glycerate kinase type-1 family.</text>
</comment>
<organism evidence="5 6">
    <name type="scientific">Vibrio cincinnatiensis DSM 19608</name>
    <dbReference type="NCBI Taxonomy" id="1123491"/>
    <lineage>
        <taxon>Bacteria</taxon>
        <taxon>Pseudomonadati</taxon>
        <taxon>Pseudomonadota</taxon>
        <taxon>Gammaproteobacteria</taxon>
        <taxon>Vibrionales</taxon>
        <taxon>Vibrionaceae</taxon>
        <taxon>Vibrio</taxon>
    </lineage>
</organism>
<keyword evidence="2 4" id="KW-0808">Transferase</keyword>
<evidence type="ECO:0000313" key="6">
    <source>
        <dbReference type="Proteomes" id="UP000190834"/>
    </source>
</evidence>
<dbReference type="Gene3D" id="3.40.50.10350">
    <property type="entry name" value="Glycerate kinase, domain 1"/>
    <property type="match status" value="1"/>
</dbReference>
<dbReference type="GO" id="GO:0031388">
    <property type="term" value="P:organic acid phosphorylation"/>
    <property type="evidence" value="ECO:0007669"/>
    <property type="project" value="UniProtKB-UniRule"/>
</dbReference>
<accession>A0A1T4NDG5</accession>
<evidence type="ECO:0000313" key="5">
    <source>
        <dbReference type="EMBL" id="SJZ77173.1"/>
    </source>
</evidence>
<keyword evidence="3 4" id="KW-0418">Kinase</keyword>
<evidence type="ECO:0000256" key="3">
    <source>
        <dbReference type="ARBA" id="ARBA00022777"/>
    </source>
</evidence>
<evidence type="ECO:0000256" key="4">
    <source>
        <dbReference type="PIRNR" id="PIRNR006078"/>
    </source>
</evidence>
<dbReference type="STRING" id="1123491.SAMN02745782_01327"/>
<dbReference type="EMBL" id="FUXB01000005">
    <property type="protein sequence ID" value="SJZ77173.1"/>
    <property type="molecule type" value="Genomic_DNA"/>
</dbReference>
<dbReference type="Gene3D" id="3.90.1510.10">
    <property type="entry name" value="Glycerate kinase, domain 2"/>
    <property type="match status" value="1"/>
</dbReference>
<name>A0A1T4NDG5_VIBCI</name>
<dbReference type="NCBIfam" id="TIGR00045">
    <property type="entry name" value="glycerate kinase"/>
    <property type="match status" value="1"/>
</dbReference>
<evidence type="ECO:0000256" key="2">
    <source>
        <dbReference type="ARBA" id="ARBA00022679"/>
    </source>
</evidence>
<dbReference type="InterPro" id="IPR018193">
    <property type="entry name" value="Glyc_kinase_flavodox-like_fold"/>
</dbReference>
<proteinExistence type="inferred from homology"/>
<dbReference type="PIRSF" id="PIRSF006078">
    <property type="entry name" value="GlxK"/>
    <property type="match status" value="1"/>
</dbReference>
<dbReference type="SUPFAM" id="SSF110738">
    <property type="entry name" value="Glycerate kinase I"/>
    <property type="match status" value="1"/>
</dbReference>
<protein>
    <submittedName>
        <fullName evidence="5">Glycerate kinase</fullName>
    </submittedName>
</protein>
<dbReference type="InterPro" id="IPR036129">
    <property type="entry name" value="Glycerate_kinase_sf"/>
</dbReference>
<evidence type="ECO:0000256" key="1">
    <source>
        <dbReference type="ARBA" id="ARBA00006284"/>
    </source>
</evidence>
<dbReference type="GO" id="GO:0008887">
    <property type="term" value="F:glycerate kinase activity"/>
    <property type="evidence" value="ECO:0007669"/>
    <property type="project" value="UniProtKB-UniRule"/>
</dbReference>
<dbReference type="AlphaFoldDB" id="A0A1T4NDG5"/>